<name>E3T5M1_CROVB</name>
<organismHost>
    <name type="scientific">Cafeteria roenbergensis</name>
    <name type="common">Marine flagellate</name>
    <dbReference type="NCBI Taxonomy" id="33653"/>
</organismHost>
<proteinExistence type="predicted"/>
<evidence type="ECO:0000313" key="1">
    <source>
        <dbReference type="EMBL" id="ADO67484.1"/>
    </source>
</evidence>
<gene>
    <name evidence="1" type="ORF">crov450</name>
</gene>
<dbReference type="GeneID" id="9887853"/>
<sequence length="323" mass="37184">MSVNNTKICEFFDDFCNKVKSIYENEPIILEFLNKYLELSHDNKIELVNNFYSKFKCVMDGDVYLKNKKVKLFSSKDANTHQLSISLFGEDLPLKKIFNNLEGDLKNYLWTSLQAIVYYKVNNFETEPITKTKNSILDIEVDDNVNIMINDIIDEFKNTMKNNTNPMESILGITSKITDKYHDKLQSGEIKLDNLINDLQNKMPGVKDLMEKIIPKNKPKVKKEKVIIDENFSTDKVVTGEDKPEENNINLQKLLPMLNGLGGGDIGKLSSDIFGKEFGDMFSDMNINKVKNMNPEELKEMNTQMTTLMKDKFNIDLSKTKLP</sequence>
<dbReference type="Proteomes" id="UP000029781">
    <property type="component" value="Segment"/>
</dbReference>
<reference evidence="1 2" key="1">
    <citation type="journal article" date="2010" name="Proc. Natl. Acad. Sci. U.S.A.">
        <title>Giant virus with a remarkable complement of genes infects marine zooplankton.</title>
        <authorList>
            <person name="Fischer M.G."/>
            <person name="Allen M.J."/>
            <person name="Wilson W.H."/>
            <person name="Suttle C.A."/>
        </authorList>
    </citation>
    <scope>NUCLEOTIDE SEQUENCE [LARGE SCALE GENOMIC DNA]</scope>
    <source>
        <strain evidence="1 2">BV-PW1</strain>
    </source>
</reference>
<protein>
    <submittedName>
        <fullName evidence="1">Uncharacterized protein</fullName>
    </submittedName>
</protein>
<accession>E3T5M1</accession>
<evidence type="ECO:0000313" key="2">
    <source>
        <dbReference type="Proteomes" id="UP000029781"/>
    </source>
</evidence>
<keyword evidence="2" id="KW-1185">Reference proteome</keyword>
<organism evidence="1 2">
    <name type="scientific">Cafeteria roenbergensis virus (strain BV-PW1)</name>
    <name type="common">CroV</name>
    <dbReference type="NCBI Taxonomy" id="693272"/>
    <lineage>
        <taxon>Viruses</taxon>
        <taxon>Varidnaviria</taxon>
        <taxon>Bamfordvirae</taxon>
        <taxon>Nucleocytoviricota</taxon>
        <taxon>Megaviricetes</taxon>
        <taxon>Imitervirales</taxon>
        <taxon>Mimiviridae</taxon>
        <taxon>Aliimimivirinae</taxon>
        <taxon>Rheavirus</taxon>
        <taxon>Rheavirus sinusmexicani</taxon>
    </lineage>
</organism>
<dbReference type="EMBL" id="GU244497">
    <property type="protein sequence ID" value="ADO67484.1"/>
    <property type="molecule type" value="Genomic_DNA"/>
</dbReference>
<dbReference type="KEGG" id="vg:9887853"/>
<dbReference type="RefSeq" id="YP_003970083.1">
    <property type="nucleotide sequence ID" value="NC_014637.1"/>
</dbReference>